<comment type="similarity">
    <text evidence="3">Belongs to the short-chain dehydrogenases/reductases (SDR) family.</text>
</comment>
<name>A0A814GZ50_9BILA</name>
<sequence length="238" mass="25855">MKKTILVTGCNRGIGFCLIQKLIKDVNNIVIGTTRSTTSALSDLKEANHDRLHIIEMDVGIEKSITDAFLKISNICICLDVVINNAGYAPDKTKKGENVSRSDMMNAFEINTLGPLLVIQQSLPLLRNGLMKKIINISSLLGSHAMNPGRQIAYSTAKCALGMITSVFAKELESEGFTIVAVHPGTVATDMRPDLKLPGAMPHIQAEESADGILNNAVFAKDNLNGRFITWNGETMAW</sequence>
<accession>A0A814GZ50</accession>
<dbReference type="Proteomes" id="UP000663877">
    <property type="component" value="Unassembled WGS sequence"/>
</dbReference>
<dbReference type="OrthoDB" id="9982184at2759"/>
<evidence type="ECO:0000313" key="6">
    <source>
        <dbReference type="Proteomes" id="UP000663832"/>
    </source>
</evidence>
<evidence type="ECO:0000313" key="7">
    <source>
        <dbReference type="Proteomes" id="UP000663877"/>
    </source>
</evidence>
<dbReference type="PANTHER" id="PTHR43544:SF7">
    <property type="entry name" value="NADB-LER2"/>
    <property type="match status" value="1"/>
</dbReference>
<dbReference type="GO" id="GO:0016491">
    <property type="term" value="F:oxidoreductase activity"/>
    <property type="evidence" value="ECO:0007669"/>
    <property type="project" value="UniProtKB-KW"/>
</dbReference>
<reference evidence="4" key="1">
    <citation type="submission" date="2021-02" db="EMBL/GenBank/DDBJ databases">
        <authorList>
            <person name="Nowell W R."/>
        </authorList>
    </citation>
    <scope>NUCLEOTIDE SEQUENCE</scope>
</reference>
<dbReference type="Gene3D" id="3.40.50.720">
    <property type="entry name" value="NAD(P)-binding Rossmann-like Domain"/>
    <property type="match status" value="1"/>
</dbReference>
<dbReference type="EMBL" id="CAJNOM010000240">
    <property type="protein sequence ID" value="CAF1272046.1"/>
    <property type="molecule type" value="Genomic_DNA"/>
</dbReference>
<dbReference type="EMBL" id="CAJNOI010000073">
    <property type="protein sequence ID" value="CAF1002692.1"/>
    <property type="molecule type" value="Genomic_DNA"/>
</dbReference>
<evidence type="ECO:0000256" key="1">
    <source>
        <dbReference type="ARBA" id="ARBA00022857"/>
    </source>
</evidence>
<keyword evidence="6" id="KW-1185">Reference proteome</keyword>
<gene>
    <name evidence="4" type="ORF">BJG266_LOCUS16021</name>
    <name evidence="5" type="ORF">QVE165_LOCUS29649</name>
</gene>
<evidence type="ECO:0000313" key="5">
    <source>
        <dbReference type="EMBL" id="CAF1272046.1"/>
    </source>
</evidence>
<dbReference type="CDD" id="cd05325">
    <property type="entry name" value="carb_red_sniffer_like_SDR_c"/>
    <property type="match status" value="1"/>
</dbReference>
<keyword evidence="1" id="KW-0521">NADP</keyword>
<dbReference type="InterPro" id="IPR036291">
    <property type="entry name" value="NAD(P)-bd_dom_sf"/>
</dbReference>
<dbReference type="Proteomes" id="UP000663832">
    <property type="component" value="Unassembled WGS sequence"/>
</dbReference>
<comment type="caution">
    <text evidence="4">The sequence shown here is derived from an EMBL/GenBank/DDBJ whole genome shotgun (WGS) entry which is preliminary data.</text>
</comment>
<dbReference type="InterPro" id="IPR002347">
    <property type="entry name" value="SDR_fam"/>
</dbReference>
<dbReference type="PRINTS" id="PR00080">
    <property type="entry name" value="SDRFAMILY"/>
</dbReference>
<proteinExistence type="inferred from homology"/>
<dbReference type="GO" id="GO:0005737">
    <property type="term" value="C:cytoplasm"/>
    <property type="evidence" value="ECO:0007669"/>
    <property type="project" value="TreeGrafter"/>
</dbReference>
<dbReference type="AlphaFoldDB" id="A0A814GZ50"/>
<keyword evidence="2" id="KW-0560">Oxidoreductase</keyword>
<dbReference type="InterPro" id="IPR051468">
    <property type="entry name" value="Fungal_SecMetab_SDRs"/>
</dbReference>
<evidence type="ECO:0000313" key="4">
    <source>
        <dbReference type="EMBL" id="CAF1002692.1"/>
    </source>
</evidence>
<protein>
    <submittedName>
        <fullName evidence="4">Uncharacterized protein</fullName>
    </submittedName>
</protein>
<dbReference type="SUPFAM" id="SSF51735">
    <property type="entry name" value="NAD(P)-binding Rossmann-fold domains"/>
    <property type="match status" value="1"/>
</dbReference>
<dbReference type="Pfam" id="PF00106">
    <property type="entry name" value="adh_short"/>
    <property type="match status" value="1"/>
</dbReference>
<evidence type="ECO:0000256" key="3">
    <source>
        <dbReference type="RuleBase" id="RU000363"/>
    </source>
</evidence>
<dbReference type="PRINTS" id="PR00081">
    <property type="entry name" value="GDHRDH"/>
</dbReference>
<organism evidence="4 7">
    <name type="scientific">Adineta steineri</name>
    <dbReference type="NCBI Taxonomy" id="433720"/>
    <lineage>
        <taxon>Eukaryota</taxon>
        <taxon>Metazoa</taxon>
        <taxon>Spiralia</taxon>
        <taxon>Gnathifera</taxon>
        <taxon>Rotifera</taxon>
        <taxon>Eurotatoria</taxon>
        <taxon>Bdelloidea</taxon>
        <taxon>Adinetida</taxon>
        <taxon>Adinetidae</taxon>
        <taxon>Adineta</taxon>
    </lineage>
</organism>
<dbReference type="PANTHER" id="PTHR43544">
    <property type="entry name" value="SHORT-CHAIN DEHYDROGENASE/REDUCTASE"/>
    <property type="match status" value="1"/>
</dbReference>
<evidence type="ECO:0000256" key="2">
    <source>
        <dbReference type="ARBA" id="ARBA00023002"/>
    </source>
</evidence>